<keyword evidence="1" id="KW-0812">Transmembrane</keyword>
<dbReference type="EMBL" id="LWHJ01000022">
    <property type="protein sequence ID" value="OAQ40490.1"/>
    <property type="molecule type" value="Genomic_DNA"/>
</dbReference>
<protein>
    <recommendedName>
        <fullName evidence="4">DUF1345 domain-containing protein</fullName>
    </recommendedName>
</protein>
<dbReference type="STRING" id="1826909.A5893_05960"/>
<reference evidence="2 3" key="2">
    <citation type="submission" date="2016-06" db="EMBL/GenBank/DDBJ databases">
        <title>Pedobacter psychrophilus sp. nov., isolated from Antarctic fragmentary rock.</title>
        <authorList>
            <person name="Svec P."/>
        </authorList>
    </citation>
    <scope>NUCLEOTIDE SEQUENCE [LARGE SCALE GENOMIC DNA]</scope>
    <source>
        <strain evidence="2 3">CCM 8644</strain>
    </source>
</reference>
<organism evidence="2 3">
    <name type="scientific">Pedobacter psychrophilus</name>
    <dbReference type="NCBI Taxonomy" id="1826909"/>
    <lineage>
        <taxon>Bacteria</taxon>
        <taxon>Pseudomonadati</taxon>
        <taxon>Bacteroidota</taxon>
        <taxon>Sphingobacteriia</taxon>
        <taxon>Sphingobacteriales</taxon>
        <taxon>Sphingobacteriaceae</taxon>
        <taxon>Pedobacter</taxon>
    </lineage>
</organism>
<proteinExistence type="predicted"/>
<evidence type="ECO:0000256" key="1">
    <source>
        <dbReference type="SAM" id="Phobius"/>
    </source>
</evidence>
<dbReference type="Pfam" id="PF07077">
    <property type="entry name" value="DUF1345"/>
    <property type="match status" value="1"/>
</dbReference>
<keyword evidence="1" id="KW-1133">Transmembrane helix</keyword>
<dbReference type="Proteomes" id="UP000078459">
    <property type="component" value="Unassembled WGS sequence"/>
</dbReference>
<gene>
    <name evidence="2" type="ORF">A5893_05960</name>
</gene>
<dbReference type="InterPro" id="IPR009781">
    <property type="entry name" value="DUF1345"/>
</dbReference>
<sequence length="222" mass="25083">MKYLKHINQLDAHHRLIISLIVALSSYFLISKGGFTPRSFLIVWLSYSVCHLLLSWITILFTHPLDAEKTASIQDASKSFIFVFVIAAALAGLFSVVLLLGSSKSLIGEELVEYTLLSICSVISSWWILHTVFAFRYTHLYYQPLSVNKTGFVKGLDFPEEDNPDYLDFAYFSFIIGMTFQVSDVQIQSKAIRRLCLLHSLISFVFNTVIIALSISVISNLL</sequence>
<feature type="transmembrane region" description="Helical" evidence="1">
    <location>
        <begin position="114"/>
        <end position="135"/>
    </location>
</feature>
<feature type="transmembrane region" description="Helical" evidence="1">
    <location>
        <begin position="195"/>
        <end position="218"/>
    </location>
</feature>
<name>A0A179DIE5_9SPHI</name>
<dbReference type="AlphaFoldDB" id="A0A179DIE5"/>
<reference evidence="2 3" key="1">
    <citation type="submission" date="2016-04" db="EMBL/GenBank/DDBJ databases">
        <authorList>
            <person name="Evans L.H."/>
            <person name="Alamgir A."/>
            <person name="Owens N."/>
            <person name="Weber N.D."/>
            <person name="Virtaneva K."/>
            <person name="Barbian K."/>
            <person name="Babar A."/>
            <person name="Rosenke K."/>
        </authorList>
    </citation>
    <scope>NUCLEOTIDE SEQUENCE [LARGE SCALE GENOMIC DNA]</scope>
    <source>
        <strain evidence="2 3">CCM 8644</strain>
    </source>
</reference>
<feature type="transmembrane region" description="Helical" evidence="1">
    <location>
        <begin position="81"/>
        <end position="102"/>
    </location>
</feature>
<evidence type="ECO:0000313" key="2">
    <source>
        <dbReference type="EMBL" id="OAQ40490.1"/>
    </source>
</evidence>
<evidence type="ECO:0008006" key="4">
    <source>
        <dbReference type="Google" id="ProtNLM"/>
    </source>
</evidence>
<comment type="caution">
    <text evidence="2">The sequence shown here is derived from an EMBL/GenBank/DDBJ whole genome shotgun (WGS) entry which is preliminary data.</text>
</comment>
<feature type="transmembrane region" description="Helical" evidence="1">
    <location>
        <begin position="12"/>
        <end position="30"/>
    </location>
</feature>
<accession>A0A179DIE5</accession>
<keyword evidence="1" id="KW-0472">Membrane</keyword>
<dbReference type="OrthoDB" id="64737at2"/>
<feature type="transmembrane region" description="Helical" evidence="1">
    <location>
        <begin position="42"/>
        <end position="61"/>
    </location>
</feature>
<evidence type="ECO:0000313" key="3">
    <source>
        <dbReference type="Proteomes" id="UP000078459"/>
    </source>
</evidence>
<dbReference type="RefSeq" id="WP_082911357.1">
    <property type="nucleotide sequence ID" value="NZ_LWHJ01000022.1"/>
</dbReference>
<keyword evidence="3" id="KW-1185">Reference proteome</keyword>